<gene>
    <name evidence="1" type="ORF">NDES1114_LOCUS28466</name>
</gene>
<dbReference type="AlphaFoldDB" id="A0A7S1W0S1"/>
<evidence type="ECO:0000313" key="1">
    <source>
        <dbReference type="EMBL" id="CAD9142550.1"/>
    </source>
</evidence>
<accession>A0A7S1W0S1</accession>
<dbReference type="EMBL" id="HBGF01042528">
    <property type="protein sequence ID" value="CAD9142550.1"/>
    <property type="molecule type" value="Transcribed_RNA"/>
</dbReference>
<sequence>MLDEEYESVKKDLAHAKAQLAAATTFDEQKMWCDQIVAWNNRLIAIDNRLAAAAQAAEHITDGYITDTEQANRIVTSVWLRSDVKGGGGGATPIKCFVDLGCPYPLVLSPATFDEVVASLGVPVQKLYGRYPQQARVEISLDGTTFDFVIQALKDSSRGHGNLLGLPALALLRYSVDCTQKCLVKRCVPTGEEVLRVRSWQPDGTVKVTNELPAGVFEMVVTRDASPAAHASLTSNDDTNSAGAFGGYSTTVCSTPRAEPAGGPPSAAQLLQVSGEAFWRLLQECKAPPTGA</sequence>
<organism evidence="1">
    <name type="scientific">Neobodo designis</name>
    <name type="common">Flagellated protozoan</name>
    <name type="synonym">Bodo designis</name>
    <dbReference type="NCBI Taxonomy" id="312471"/>
    <lineage>
        <taxon>Eukaryota</taxon>
        <taxon>Discoba</taxon>
        <taxon>Euglenozoa</taxon>
        <taxon>Kinetoplastea</taxon>
        <taxon>Metakinetoplastina</taxon>
        <taxon>Neobodonida</taxon>
        <taxon>Neobodo</taxon>
    </lineage>
</organism>
<reference evidence="1" key="1">
    <citation type="submission" date="2021-01" db="EMBL/GenBank/DDBJ databases">
        <authorList>
            <person name="Corre E."/>
            <person name="Pelletier E."/>
            <person name="Niang G."/>
            <person name="Scheremetjew M."/>
            <person name="Finn R."/>
            <person name="Kale V."/>
            <person name="Holt S."/>
            <person name="Cochrane G."/>
            <person name="Meng A."/>
            <person name="Brown T."/>
            <person name="Cohen L."/>
        </authorList>
    </citation>
    <scope>NUCLEOTIDE SEQUENCE</scope>
    <source>
        <strain evidence="1">CCAP 1951/1</strain>
    </source>
</reference>
<protein>
    <submittedName>
        <fullName evidence="1">Uncharacterized protein</fullName>
    </submittedName>
</protein>
<name>A0A7S1W0S1_NEODS</name>
<proteinExistence type="predicted"/>